<name>A0A432Y6S3_9GAMM</name>
<dbReference type="EMBL" id="PIPX01000001">
    <property type="protein sequence ID" value="RUO56680.1"/>
    <property type="molecule type" value="Genomic_DNA"/>
</dbReference>
<comment type="caution">
    <text evidence="3">The sequence shown here is derived from an EMBL/GenBank/DDBJ whole genome shotgun (WGS) entry which is preliminary data.</text>
</comment>
<proteinExistence type="predicted"/>
<dbReference type="Pfam" id="PF13472">
    <property type="entry name" value="Lipase_GDSL_2"/>
    <property type="match status" value="1"/>
</dbReference>
<evidence type="ECO:0000256" key="1">
    <source>
        <dbReference type="SAM" id="MobiDB-lite"/>
    </source>
</evidence>
<dbReference type="InterPro" id="IPR036514">
    <property type="entry name" value="SGNH_hydro_sf"/>
</dbReference>
<dbReference type="Proteomes" id="UP000287649">
    <property type="component" value="Unassembled WGS sequence"/>
</dbReference>
<sequence>MRKLLFALAAPLLLVQGKRVRQTTPRLPEPPGPRHGQREGVQPSQSLLLIGDSAIAGVGCDAQAEAVTGKLVAALSEHRALEWQLVAQSSLTCAKVLALLQGTELRIAAPDAVLVSVGVNDVTKRTSVSQWRTDLEHLTHYLSEQLGAKRIIYTSLPPMHKFPALPQPLRWFVGRQALELNHHLAAHCQTHANTELLKFDLPYAPEFIAADGYHPSAQAAAIWAQAAENMIMEFQ</sequence>
<protein>
    <recommendedName>
        <fullName evidence="2">SGNH hydrolase-type esterase domain-containing protein</fullName>
    </recommendedName>
</protein>
<evidence type="ECO:0000313" key="3">
    <source>
        <dbReference type="EMBL" id="RUO56680.1"/>
    </source>
</evidence>
<dbReference type="Gene3D" id="3.40.50.1110">
    <property type="entry name" value="SGNH hydrolase"/>
    <property type="match status" value="1"/>
</dbReference>
<accession>A0A432Y6S3</accession>
<dbReference type="GO" id="GO:0016788">
    <property type="term" value="F:hydrolase activity, acting on ester bonds"/>
    <property type="evidence" value="ECO:0007669"/>
    <property type="project" value="UniProtKB-ARBA"/>
</dbReference>
<evidence type="ECO:0000313" key="4">
    <source>
        <dbReference type="Proteomes" id="UP000287649"/>
    </source>
</evidence>
<evidence type="ECO:0000259" key="2">
    <source>
        <dbReference type="Pfam" id="PF13472"/>
    </source>
</evidence>
<feature type="domain" description="SGNH hydrolase-type esterase" evidence="2">
    <location>
        <begin position="49"/>
        <end position="220"/>
    </location>
</feature>
<dbReference type="AlphaFoldDB" id="A0A432Y6S3"/>
<dbReference type="InterPro" id="IPR013830">
    <property type="entry name" value="SGNH_hydro"/>
</dbReference>
<dbReference type="OrthoDB" id="9804395at2"/>
<dbReference type="RefSeq" id="WP_126772120.1">
    <property type="nucleotide sequence ID" value="NZ_JANQBU010000001.1"/>
</dbReference>
<dbReference type="SUPFAM" id="SSF52266">
    <property type="entry name" value="SGNH hydrolase"/>
    <property type="match status" value="1"/>
</dbReference>
<keyword evidence="4" id="KW-1185">Reference proteome</keyword>
<gene>
    <name evidence="3" type="ORF">CWI70_08100</name>
</gene>
<feature type="region of interest" description="Disordered" evidence="1">
    <location>
        <begin position="20"/>
        <end position="42"/>
    </location>
</feature>
<dbReference type="CDD" id="cd01836">
    <property type="entry name" value="FeeA_FeeB_like"/>
    <property type="match status" value="1"/>
</dbReference>
<reference evidence="4" key="1">
    <citation type="journal article" date="2018" name="Front. Microbiol.">
        <title>Genome-Based Analysis Reveals the Taxonomy and Diversity of the Family Idiomarinaceae.</title>
        <authorList>
            <person name="Liu Y."/>
            <person name="Lai Q."/>
            <person name="Shao Z."/>
        </authorList>
    </citation>
    <scope>NUCLEOTIDE SEQUENCE [LARGE SCALE GENOMIC DNA]</scope>
    <source>
        <strain evidence="4">PO-M2</strain>
    </source>
</reference>
<organism evidence="3 4">
    <name type="scientific">Pseudidiomarina homiensis</name>
    <dbReference type="NCBI Taxonomy" id="364198"/>
    <lineage>
        <taxon>Bacteria</taxon>
        <taxon>Pseudomonadati</taxon>
        <taxon>Pseudomonadota</taxon>
        <taxon>Gammaproteobacteria</taxon>
        <taxon>Alteromonadales</taxon>
        <taxon>Idiomarinaceae</taxon>
        <taxon>Pseudidiomarina</taxon>
    </lineage>
</organism>